<gene>
    <name evidence="3" type="ORF">ABS311_16665</name>
</gene>
<comment type="similarity">
    <text evidence="1">Belongs to the short-chain dehydrogenases/reductases (SDR) family.</text>
</comment>
<dbReference type="PRINTS" id="PR00081">
    <property type="entry name" value="GDHRDH"/>
</dbReference>
<dbReference type="PANTHER" id="PTHR44196:SF1">
    <property type="entry name" value="DEHYDROGENASE_REDUCTASE SDR FAMILY MEMBER 7B"/>
    <property type="match status" value="1"/>
</dbReference>
<keyword evidence="4" id="KW-1185">Reference proteome</keyword>
<dbReference type="RefSeq" id="WP_350402657.1">
    <property type="nucleotide sequence ID" value="NZ_JBELOE010000265.1"/>
</dbReference>
<dbReference type="InterPro" id="IPR002347">
    <property type="entry name" value="SDR_fam"/>
</dbReference>
<dbReference type="InterPro" id="IPR020904">
    <property type="entry name" value="Sc_DH/Rdtase_CS"/>
</dbReference>
<reference evidence="3 4" key="1">
    <citation type="submission" date="2024-06" db="EMBL/GenBank/DDBJ databases">
        <authorList>
            <person name="Chen R.Y."/>
        </authorList>
    </citation>
    <scope>NUCLEOTIDE SEQUENCE [LARGE SCALE GENOMIC DNA]</scope>
    <source>
        <strain evidence="3 4">D2</strain>
    </source>
</reference>
<keyword evidence="2" id="KW-0560">Oxidoreductase</keyword>
<organism evidence="3 4">
    <name type="scientific">Catenovulum sediminis</name>
    <dbReference type="NCBI Taxonomy" id="1740262"/>
    <lineage>
        <taxon>Bacteria</taxon>
        <taxon>Pseudomonadati</taxon>
        <taxon>Pseudomonadota</taxon>
        <taxon>Gammaproteobacteria</taxon>
        <taxon>Alteromonadales</taxon>
        <taxon>Alteromonadaceae</taxon>
        <taxon>Catenovulum</taxon>
    </lineage>
</organism>
<accession>A0ABV1RKQ2</accession>
<dbReference type="Pfam" id="PF00106">
    <property type="entry name" value="adh_short"/>
    <property type="match status" value="1"/>
</dbReference>
<dbReference type="PROSITE" id="PS00061">
    <property type="entry name" value="ADH_SHORT"/>
    <property type="match status" value="1"/>
</dbReference>
<protein>
    <submittedName>
        <fullName evidence="3">SDR family NAD(P)-dependent oxidoreductase</fullName>
    </submittedName>
</protein>
<dbReference type="Proteomes" id="UP001467690">
    <property type="component" value="Unassembled WGS sequence"/>
</dbReference>
<name>A0ABV1RKQ2_9ALTE</name>
<dbReference type="InterPro" id="IPR036291">
    <property type="entry name" value="NAD(P)-bd_dom_sf"/>
</dbReference>
<evidence type="ECO:0000313" key="3">
    <source>
        <dbReference type="EMBL" id="MER2493513.1"/>
    </source>
</evidence>
<comment type="caution">
    <text evidence="3">The sequence shown here is derived from an EMBL/GenBank/DDBJ whole genome shotgun (WGS) entry which is preliminary data.</text>
</comment>
<sequence>MSRQSVLITGATSGIGRALAELYQQQGFKVIAVGRNLEKLQQLESLGIQAFSCDVSSKAEVKQLCETLHNQNCSLDICILNAGGCLYINPQSFDSEIIVNSIQQNFFSAVYCFEALLPLMSTNCTTAKNAGKAKVAFMGSLATQLPFTKAQGYGASKAALAYFVDALRVDYSKNLSIVLIEPGFVKTPLTEKNEFDMPVLIEANDAALHIYQGLAANKKHIHFPKRLSWTLKLLNRLPIGFRHAIAMKMAQGNSS</sequence>
<proteinExistence type="inferred from homology"/>
<dbReference type="SUPFAM" id="SSF51735">
    <property type="entry name" value="NAD(P)-binding Rossmann-fold domains"/>
    <property type="match status" value="1"/>
</dbReference>
<dbReference type="Gene3D" id="3.40.50.720">
    <property type="entry name" value="NAD(P)-binding Rossmann-like Domain"/>
    <property type="match status" value="1"/>
</dbReference>
<dbReference type="PANTHER" id="PTHR44196">
    <property type="entry name" value="DEHYDROGENASE/REDUCTASE SDR FAMILY MEMBER 7B"/>
    <property type="match status" value="1"/>
</dbReference>
<evidence type="ECO:0000256" key="1">
    <source>
        <dbReference type="ARBA" id="ARBA00006484"/>
    </source>
</evidence>
<evidence type="ECO:0000313" key="4">
    <source>
        <dbReference type="Proteomes" id="UP001467690"/>
    </source>
</evidence>
<evidence type="ECO:0000256" key="2">
    <source>
        <dbReference type="ARBA" id="ARBA00023002"/>
    </source>
</evidence>
<dbReference type="EMBL" id="JBELOE010000265">
    <property type="protein sequence ID" value="MER2493513.1"/>
    <property type="molecule type" value="Genomic_DNA"/>
</dbReference>